<dbReference type="InterPro" id="IPR001810">
    <property type="entry name" value="F-box_dom"/>
</dbReference>
<accession>A0A251RLH7</accession>
<evidence type="ECO:0000313" key="2">
    <source>
        <dbReference type="EMBL" id="KAF5753736.1"/>
    </source>
</evidence>
<dbReference type="InParanoid" id="A0A251RLH7"/>
<dbReference type="PANTHER" id="PTHR34223:SF101">
    <property type="entry name" value="F-BOX DOMAIN-CONTAINING PROTEIN"/>
    <property type="match status" value="1"/>
</dbReference>
<dbReference type="EMBL" id="MNCJ02000332">
    <property type="protein sequence ID" value="KAF5753736.1"/>
    <property type="molecule type" value="Genomic_DNA"/>
</dbReference>
<gene>
    <name evidence="3" type="ORF">HannXRQ_Chr17g0536821</name>
    <name evidence="2" type="ORF">HanXRQr2_Chr17g0783431</name>
</gene>
<organism evidence="3 4">
    <name type="scientific">Helianthus annuus</name>
    <name type="common">Common sunflower</name>
    <dbReference type="NCBI Taxonomy" id="4232"/>
    <lineage>
        <taxon>Eukaryota</taxon>
        <taxon>Viridiplantae</taxon>
        <taxon>Streptophyta</taxon>
        <taxon>Embryophyta</taxon>
        <taxon>Tracheophyta</taxon>
        <taxon>Spermatophyta</taxon>
        <taxon>Magnoliopsida</taxon>
        <taxon>eudicotyledons</taxon>
        <taxon>Gunneridae</taxon>
        <taxon>Pentapetalae</taxon>
        <taxon>asterids</taxon>
        <taxon>campanulids</taxon>
        <taxon>Asterales</taxon>
        <taxon>Asteraceae</taxon>
        <taxon>Asteroideae</taxon>
        <taxon>Heliantheae alliance</taxon>
        <taxon>Heliantheae</taxon>
        <taxon>Helianthus</taxon>
    </lineage>
</organism>
<dbReference type="SUPFAM" id="SSF81383">
    <property type="entry name" value="F-box domain"/>
    <property type="match status" value="1"/>
</dbReference>
<dbReference type="CDD" id="cd22160">
    <property type="entry name" value="F-box_AtFBL13-like"/>
    <property type="match status" value="1"/>
</dbReference>
<evidence type="ECO:0000259" key="1">
    <source>
        <dbReference type="Pfam" id="PF00646"/>
    </source>
</evidence>
<dbReference type="InterPro" id="IPR036047">
    <property type="entry name" value="F-box-like_dom_sf"/>
</dbReference>
<dbReference type="OMA" id="NLCGTDS"/>
<reference evidence="2 4" key="1">
    <citation type="journal article" date="2017" name="Nature">
        <title>The sunflower genome provides insights into oil metabolism, flowering and Asterid evolution.</title>
        <authorList>
            <person name="Badouin H."/>
            <person name="Gouzy J."/>
            <person name="Grassa C.J."/>
            <person name="Murat F."/>
            <person name="Staton S.E."/>
            <person name="Cottret L."/>
            <person name="Lelandais-Briere C."/>
            <person name="Owens G.L."/>
            <person name="Carrere S."/>
            <person name="Mayjonade B."/>
            <person name="Legrand L."/>
            <person name="Gill N."/>
            <person name="Kane N.C."/>
            <person name="Bowers J.E."/>
            <person name="Hubner S."/>
            <person name="Bellec A."/>
            <person name="Berard A."/>
            <person name="Berges H."/>
            <person name="Blanchet N."/>
            <person name="Boniface M.C."/>
            <person name="Brunel D."/>
            <person name="Catrice O."/>
            <person name="Chaidir N."/>
            <person name="Claudel C."/>
            <person name="Donnadieu C."/>
            <person name="Faraut T."/>
            <person name="Fievet G."/>
            <person name="Helmstetter N."/>
            <person name="King M."/>
            <person name="Knapp S.J."/>
            <person name="Lai Z."/>
            <person name="Le Paslier M.C."/>
            <person name="Lippi Y."/>
            <person name="Lorenzon L."/>
            <person name="Mandel J.R."/>
            <person name="Marage G."/>
            <person name="Marchand G."/>
            <person name="Marquand E."/>
            <person name="Bret-Mestries E."/>
            <person name="Morien E."/>
            <person name="Nambeesan S."/>
            <person name="Nguyen T."/>
            <person name="Pegot-Espagnet P."/>
            <person name="Pouilly N."/>
            <person name="Raftis F."/>
            <person name="Sallet E."/>
            <person name="Schiex T."/>
            <person name="Thomas J."/>
            <person name="Vandecasteele C."/>
            <person name="Vares D."/>
            <person name="Vear F."/>
            <person name="Vautrin S."/>
            <person name="Crespi M."/>
            <person name="Mangin B."/>
            <person name="Burke J.M."/>
            <person name="Salse J."/>
            <person name="Munos S."/>
            <person name="Vincourt P."/>
            <person name="Rieseberg L.H."/>
            <person name="Langlade N.B."/>
        </authorList>
    </citation>
    <scope>NUCLEOTIDE SEQUENCE [LARGE SCALE GENOMIC DNA]</scope>
    <source>
        <strain evidence="4">cv. SF193</strain>
        <tissue evidence="2">Leaves</tissue>
    </source>
</reference>
<dbReference type="AlphaFoldDB" id="A0A251RLH7"/>
<dbReference type="PANTHER" id="PTHR34223">
    <property type="entry name" value="OS11G0201299 PROTEIN"/>
    <property type="match status" value="1"/>
</dbReference>
<keyword evidence="4" id="KW-1185">Reference proteome</keyword>
<dbReference type="InterPro" id="IPR032675">
    <property type="entry name" value="LRR_dom_sf"/>
</dbReference>
<name>A0A251RLH7_HELAN</name>
<dbReference type="Gene3D" id="3.80.10.10">
    <property type="entry name" value="Ribonuclease Inhibitor"/>
    <property type="match status" value="1"/>
</dbReference>
<reference evidence="3" key="2">
    <citation type="submission" date="2017-02" db="EMBL/GenBank/DDBJ databases">
        <title>Sunflower complete genome.</title>
        <authorList>
            <person name="Langlade N."/>
            <person name="Munos S."/>
        </authorList>
    </citation>
    <scope>NUCLEOTIDE SEQUENCE [LARGE SCALE GENOMIC DNA]</scope>
    <source>
        <tissue evidence="3">Leaves</tissue>
    </source>
</reference>
<feature type="domain" description="F-box" evidence="1">
    <location>
        <begin position="18"/>
        <end position="56"/>
    </location>
</feature>
<reference evidence="2" key="3">
    <citation type="submission" date="2020-06" db="EMBL/GenBank/DDBJ databases">
        <title>Helianthus annuus Genome sequencing and assembly Release 2.</title>
        <authorList>
            <person name="Gouzy J."/>
            <person name="Langlade N."/>
            <person name="Munos S."/>
        </authorList>
    </citation>
    <scope>NUCLEOTIDE SEQUENCE</scope>
    <source>
        <tissue evidence="2">Leaves</tissue>
    </source>
</reference>
<dbReference type="InterPro" id="IPR053197">
    <property type="entry name" value="F-box_SCFL_complex_component"/>
</dbReference>
<protein>
    <submittedName>
        <fullName evidence="2">Leucine-rich repeat domain superfamily, F-box-like domain superfamily</fullName>
    </submittedName>
    <submittedName>
        <fullName evidence="3">Putative F-box domain, Leucine-rich repeat domain, L domain-like protein</fullName>
    </submittedName>
</protein>
<evidence type="ECO:0000313" key="3">
    <source>
        <dbReference type="EMBL" id="OTF85146.1"/>
    </source>
</evidence>
<dbReference type="InterPro" id="IPR053781">
    <property type="entry name" value="F-box_AtFBL13-like"/>
</dbReference>
<dbReference type="STRING" id="4232.A0A251RLH7"/>
<dbReference type="SUPFAM" id="SSF52058">
    <property type="entry name" value="L domain-like"/>
    <property type="match status" value="1"/>
</dbReference>
<evidence type="ECO:0000313" key="4">
    <source>
        <dbReference type="Proteomes" id="UP000215914"/>
    </source>
</evidence>
<sequence>MDSSHGKKRMNVEDDDRLSSLQDELIHKILSFIGIKHAIQTSVLSSRWRFIWTSMPYLNFSWDDFYELPKFSEFVTRVLSGRNNQTEVSSVKLSNLCGTDSDVIAEQIMKYAFSHNIQQLDVACLPRNNVEFPPFLFSSRSLKHLSLTKENFTAFERRRSCSYVFKATSTWELPVLTTLYLDGVTLCCDDNTDKCIGFFSKCANLKNLTLKSCYTEGFKGLSICLPLLSNLTVEDVYGSVEDYNIVAPELKNLNMSGVFTQDRQYLISAPALVSLLYKGFYDLSLSTDDFPSLEKADICVSYPRDARKALRLLQQLHNVKFLTLNLEIVEVIGGVYLMHLTMIFSLKYSQNSEDKLKQTRLFFFIFFFW</sequence>
<dbReference type="Gramene" id="mRNA:HanXRQr2_Chr17g0783431">
    <property type="protein sequence ID" value="CDS:HanXRQr2_Chr17g0783431.1"/>
    <property type="gene ID" value="HanXRQr2_Chr17g0783431"/>
</dbReference>
<proteinExistence type="predicted"/>
<dbReference type="EMBL" id="CM007906">
    <property type="protein sequence ID" value="OTF85146.1"/>
    <property type="molecule type" value="Genomic_DNA"/>
</dbReference>
<dbReference type="Proteomes" id="UP000215914">
    <property type="component" value="Chromosome 17"/>
</dbReference>
<dbReference type="Pfam" id="PF00646">
    <property type="entry name" value="F-box"/>
    <property type="match status" value="1"/>
</dbReference>